<dbReference type="EMBL" id="SNWF01000004">
    <property type="protein sequence ID" value="TDN93531.1"/>
    <property type="molecule type" value="Genomic_DNA"/>
</dbReference>
<evidence type="ECO:0000313" key="1">
    <source>
        <dbReference type="EMBL" id="TDN93531.1"/>
    </source>
</evidence>
<reference evidence="1 2" key="1">
    <citation type="submission" date="2019-03" db="EMBL/GenBank/DDBJ databases">
        <title>Genomic Encyclopedia of Type Strains, Phase IV (KMG-IV): sequencing the most valuable type-strain genomes for metagenomic binning, comparative biology and taxonomic classification.</title>
        <authorList>
            <person name="Goeker M."/>
        </authorList>
    </citation>
    <scope>NUCLEOTIDE SEQUENCE [LARGE SCALE GENOMIC DNA]</scope>
    <source>
        <strain evidence="1 2">DSM 18555</strain>
    </source>
</reference>
<dbReference type="OrthoDB" id="8557298at2"/>
<protein>
    <submittedName>
        <fullName evidence="1">Uncharacterized protein</fullName>
    </submittedName>
</protein>
<evidence type="ECO:0000313" key="2">
    <source>
        <dbReference type="Proteomes" id="UP000294737"/>
    </source>
</evidence>
<dbReference type="AlphaFoldDB" id="A0A4R6GF73"/>
<name>A0A4R6GF73_9BURK</name>
<comment type="caution">
    <text evidence="1">The sequence shown here is derived from an EMBL/GenBank/DDBJ whole genome shotgun (WGS) entry which is preliminary data.</text>
</comment>
<proteinExistence type="predicted"/>
<dbReference type="RefSeq" id="WP_112990262.1">
    <property type="nucleotide sequence ID" value="NZ_PTLZ01000001.1"/>
</dbReference>
<dbReference type="InterPro" id="IPR045932">
    <property type="entry name" value="DUF6352"/>
</dbReference>
<keyword evidence="2" id="KW-1185">Reference proteome</keyword>
<dbReference type="Proteomes" id="UP000294737">
    <property type="component" value="Unassembled WGS sequence"/>
</dbReference>
<sequence length="340" mass="37900">MPTSSDFWPHSGFTMAQRDADGRLVLTDDLLRAWWHRPEVAPVAESCAHELALHAALLSAPRRAVSEAELAKFEDADARENYRVLLAWRDRLLAATSLEAAYLDIFRAGTVTVPPVFIDQLAQIIVHGMLEGTEEALQVRAAELFFRPQKVAIEESAVMLADAATVDLHASGSNYGDIGRLLIEANTKPRRVELDVIDQENAQTYWARNERHDTVVSFAYGRAALTAFCRVIEKWITHFYGVAVVVRPLRAIEAKHWAWHIGLDAEATGILNDLYAGVELDEARNRRILSLFQLDFVDPSVVRPDVAGRPVYLACAMNTSDVLRIKPQNLLLNLPLASIS</sequence>
<dbReference type="Pfam" id="PF19879">
    <property type="entry name" value="DUF6352"/>
    <property type="match status" value="1"/>
</dbReference>
<gene>
    <name evidence="1" type="ORF">EV677_0060</name>
</gene>
<accession>A0A4R6GF73</accession>
<organism evidence="1 2">
    <name type="scientific">Herminiimonas fonticola</name>
    <dbReference type="NCBI Taxonomy" id="303380"/>
    <lineage>
        <taxon>Bacteria</taxon>
        <taxon>Pseudomonadati</taxon>
        <taxon>Pseudomonadota</taxon>
        <taxon>Betaproteobacteria</taxon>
        <taxon>Burkholderiales</taxon>
        <taxon>Oxalobacteraceae</taxon>
        <taxon>Herminiimonas</taxon>
    </lineage>
</organism>